<dbReference type="Proteomes" id="UP000775686">
    <property type="component" value="Unassembled WGS sequence"/>
</dbReference>
<accession>A0ABS2EJZ1</accession>
<dbReference type="EMBL" id="JACJKH010000027">
    <property type="protein sequence ID" value="MBM6745247.1"/>
    <property type="molecule type" value="Genomic_DNA"/>
</dbReference>
<proteinExistence type="predicted"/>
<protein>
    <submittedName>
        <fullName evidence="1">Uncharacterized protein</fullName>
    </submittedName>
</protein>
<keyword evidence="2" id="KW-1185">Reference proteome</keyword>
<organism evidence="1 2">
    <name type="scientific">Drancourtella massiliensis</name>
    <dbReference type="NCBI Taxonomy" id="1632013"/>
    <lineage>
        <taxon>Bacteria</taxon>
        <taxon>Bacillati</taxon>
        <taxon>Bacillota</taxon>
        <taxon>Clostridia</taxon>
        <taxon>Eubacteriales</taxon>
        <taxon>Oscillospiraceae</taxon>
        <taxon>Drancourtella</taxon>
    </lineage>
</organism>
<sequence>MKTVVRAATASRILGIPQQELRIGIQRGRFGFGSADKNKGCQRLHYTVNLYKAASELGIPLEEMEKRWGEMMGE</sequence>
<evidence type="ECO:0000313" key="1">
    <source>
        <dbReference type="EMBL" id="MBM6745247.1"/>
    </source>
</evidence>
<gene>
    <name evidence="1" type="ORF">H6A32_13230</name>
</gene>
<comment type="caution">
    <text evidence="1">The sequence shown here is derived from an EMBL/GenBank/DDBJ whole genome shotgun (WGS) entry which is preliminary data.</text>
</comment>
<dbReference type="RefSeq" id="WP_204864563.1">
    <property type="nucleotide sequence ID" value="NZ_JACJKH010000027.1"/>
</dbReference>
<reference evidence="1 2" key="1">
    <citation type="journal article" date="2021" name="Sci. Rep.">
        <title>The distribution of antibiotic resistance genes in chicken gut microbiota commensals.</title>
        <authorList>
            <person name="Juricova H."/>
            <person name="Matiasovicova J."/>
            <person name="Kubasova T."/>
            <person name="Cejkova D."/>
            <person name="Rychlik I."/>
        </authorList>
    </citation>
    <scope>NUCLEOTIDE SEQUENCE [LARGE SCALE GENOMIC DNA]</scope>
    <source>
        <strain evidence="1 2">An770</strain>
    </source>
</reference>
<name>A0ABS2EJZ1_9FIRM</name>
<evidence type="ECO:0000313" key="2">
    <source>
        <dbReference type="Proteomes" id="UP000775686"/>
    </source>
</evidence>